<dbReference type="InterPro" id="IPR029044">
    <property type="entry name" value="Nucleotide-diphossugar_trans"/>
</dbReference>
<dbReference type="CDD" id="cd02503">
    <property type="entry name" value="MobA"/>
    <property type="match status" value="1"/>
</dbReference>
<evidence type="ECO:0000259" key="9">
    <source>
        <dbReference type="Pfam" id="PF12804"/>
    </source>
</evidence>
<comment type="domain">
    <text evidence="8">The N-terminal domain determines nucleotide recognition and specific binding, while the C-terminal domain determines the specific binding to the target protein.</text>
</comment>
<protein>
    <recommendedName>
        <fullName evidence="8">Probable molybdenum cofactor guanylyltransferase</fullName>
        <shortName evidence="8">MoCo guanylyltransferase</shortName>
        <ecNumber evidence="8">2.7.7.77</ecNumber>
    </recommendedName>
    <alternativeName>
        <fullName evidence="8">GTP:molybdopterin guanylyltransferase</fullName>
    </alternativeName>
    <alternativeName>
        <fullName evidence="8">Mo-MPT guanylyltransferase</fullName>
    </alternativeName>
    <alternativeName>
        <fullName evidence="8">Molybdopterin guanylyltransferase</fullName>
    </alternativeName>
    <alternativeName>
        <fullName evidence="8">Molybdopterin-guanine dinucleotide synthase</fullName>
        <shortName evidence="8">MGD synthase</shortName>
    </alternativeName>
</protein>
<evidence type="ECO:0000256" key="7">
    <source>
        <dbReference type="ARBA" id="ARBA00023150"/>
    </source>
</evidence>
<dbReference type="GO" id="GO:0006777">
    <property type="term" value="P:Mo-molybdopterin cofactor biosynthetic process"/>
    <property type="evidence" value="ECO:0007669"/>
    <property type="project" value="UniProtKB-KW"/>
</dbReference>
<name>A0AAX2CM04_9BACI</name>
<dbReference type="Proteomes" id="UP000242164">
    <property type="component" value="Unassembled WGS sequence"/>
</dbReference>
<sequence>MKSVAGIVLAGGMSRRFGEPKALVSWQGYTFIERIVQVMQDVMQDIVVISHASIKERVAHLIEVPVIEDISFYKGEGPLAGIVSGMEHLEAEWYMISPCDTPNISSKWIKQITGQIDDEYEAIIPIVEGRKQPLLGAYHKNVKEKIYKLLDEEKRSMEQLLSHCNVKYVTGDEWNIEKTWFVNVNTKEEYAELLTCKKK</sequence>
<dbReference type="GeneID" id="33898671"/>
<comment type="caution">
    <text evidence="8">Lacks conserved residue(s) required for the propagation of feature annotation.</text>
</comment>
<dbReference type="Gene3D" id="3.90.550.10">
    <property type="entry name" value="Spore Coat Polysaccharide Biosynthesis Protein SpsA, Chain A"/>
    <property type="match status" value="1"/>
</dbReference>
<comment type="function">
    <text evidence="8">Transfers a GMP moiety from GTP to Mo-molybdopterin (Mo-MPT) cofactor (Moco or molybdenum cofactor) to form Mo-molybdopterin guanine dinucleotide (Mo-MGD) cofactor.</text>
</comment>
<dbReference type="InterPro" id="IPR025877">
    <property type="entry name" value="MobA-like_NTP_Trfase"/>
</dbReference>
<dbReference type="SUPFAM" id="SSF53448">
    <property type="entry name" value="Nucleotide-diphospho-sugar transferases"/>
    <property type="match status" value="1"/>
</dbReference>
<keyword evidence="7 8" id="KW-0501">Molybdenum cofactor biosynthesis</keyword>
<dbReference type="Pfam" id="PF12804">
    <property type="entry name" value="NTP_transf_3"/>
    <property type="match status" value="1"/>
</dbReference>
<evidence type="ECO:0000256" key="3">
    <source>
        <dbReference type="ARBA" id="ARBA00022723"/>
    </source>
</evidence>
<evidence type="ECO:0000313" key="10">
    <source>
        <dbReference type="EMBL" id="SCM03570.1"/>
    </source>
</evidence>
<feature type="binding site" evidence="8">
    <location>
        <position position="69"/>
    </location>
    <ligand>
        <name>GTP</name>
        <dbReference type="ChEBI" id="CHEBI:37565"/>
    </ligand>
</feature>
<proteinExistence type="inferred from homology"/>
<dbReference type="InterPro" id="IPR013482">
    <property type="entry name" value="Molybde_CF_guanTrfase"/>
</dbReference>
<feature type="binding site" evidence="8">
    <location>
        <position position="100"/>
    </location>
    <ligand>
        <name>GTP</name>
        <dbReference type="ChEBI" id="CHEBI:37565"/>
    </ligand>
</feature>
<comment type="subcellular location">
    <subcellularLocation>
        <location evidence="8">Cytoplasm</location>
    </subcellularLocation>
</comment>
<comment type="catalytic activity">
    <reaction evidence="8">
        <text>Mo-molybdopterin + GTP + H(+) = Mo-molybdopterin guanine dinucleotide + diphosphate</text>
        <dbReference type="Rhea" id="RHEA:34243"/>
        <dbReference type="ChEBI" id="CHEBI:15378"/>
        <dbReference type="ChEBI" id="CHEBI:33019"/>
        <dbReference type="ChEBI" id="CHEBI:37565"/>
        <dbReference type="ChEBI" id="CHEBI:71302"/>
        <dbReference type="ChEBI" id="CHEBI:71310"/>
        <dbReference type="EC" id="2.7.7.77"/>
    </reaction>
</comment>
<evidence type="ECO:0000256" key="2">
    <source>
        <dbReference type="ARBA" id="ARBA00022679"/>
    </source>
</evidence>
<dbReference type="EC" id="2.7.7.77" evidence="8"/>
<comment type="cofactor">
    <cofactor evidence="8">
        <name>Mg(2+)</name>
        <dbReference type="ChEBI" id="CHEBI:18420"/>
    </cofactor>
</comment>
<feature type="binding site" evidence="8">
    <location>
        <position position="21"/>
    </location>
    <ligand>
        <name>GTP</name>
        <dbReference type="ChEBI" id="CHEBI:37565"/>
    </ligand>
</feature>
<dbReference type="GO" id="GO:0061603">
    <property type="term" value="F:molybdenum cofactor guanylyltransferase activity"/>
    <property type="evidence" value="ECO:0007669"/>
    <property type="project" value="UniProtKB-EC"/>
</dbReference>
<comment type="similarity">
    <text evidence="8">Belongs to the MobA family.</text>
</comment>
<keyword evidence="6 8" id="KW-0342">GTP-binding</keyword>
<dbReference type="RefSeq" id="WP_012095892.1">
    <property type="nucleotide sequence ID" value="NZ_CP024096.1"/>
</dbReference>
<keyword evidence="4 8" id="KW-0547">Nucleotide-binding</keyword>
<evidence type="ECO:0000313" key="11">
    <source>
        <dbReference type="Proteomes" id="UP000242164"/>
    </source>
</evidence>
<reference evidence="10 11" key="1">
    <citation type="submission" date="2016-08" db="EMBL/GenBank/DDBJ databases">
        <authorList>
            <person name="Loux V."/>
            <person name="Rue O."/>
        </authorList>
    </citation>
    <scope>NUCLEOTIDE SEQUENCE [LARGE SCALE GENOMIC DNA]</scope>
    <source>
        <strain evidence="10 11">AFSSA_08CEB44bac</strain>
    </source>
</reference>
<organism evidence="10 11">
    <name type="scientific">Bacillus cytotoxicus</name>
    <dbReference type="NCBI Taxonomy" id="580165"/>
    <lineage>
        <taxon>Bacteria</taxon>
        <taxon>Bacillati</taxon>
        <taxon>Bacillota</taxon>
        <taxon>Bacilli</taxon>
        <taxon>Bacillales</taxon>
        <taxon>Bacillaceae</taxon>
        <taxon>Bacillus</taxon>
        <taxon>Bacillus cereus group</taxon>
    </lineage>
</organism>
<evidence type="ECO:0000256" key="5">
    <source>
        <dbReference type="ARBA" id="ARBA00022842"/>
    </source>
</evidence>
<feature type="domain" description="MobA-like NTP transferase" evidence="9">
    <location>
        <begin position="6"/>
        <end position="160"/>
    </location>
</feature>
<dbReference type="SMR" id="A0AAX2CM04"/>
<feature type="binding site" evidence="8">
    <location>
        <position position="100"/>
    </location>
    <ligand>
        <name>Mg(2+)</name>
        <dbReference type="ChEBI" id="CHEBI:18420"/>
    </ligand>
</feature>
<feature type="binding site" evidence="8">
    <location>
        <begin position="9"/>
        <end position="11"/>
    </location>
    <ligand>
        <name>GTP</name>
        <dbReference type="ChEBI" id="CHEBI:37565"/>
    </ligand>
</feature>
<dbReference type="GO" id="GO:0005737">
    <property type="term" value="C:cytoplasm"/>
    <property type="evidence" value="ECO:0007669"/>
    <property type="project" value="UniProtKB-SubCell"/>
</dbReference>
<comment type="caution">
    <text evidence="10">The sequence shown here is derived from an EMBL/GenBank/DDBJ whole genome shotgun (WGS) entry which is preliminary data.</text>
</comment>
<evidence type="ECO:0000256" key="6">
    <source>
        <dbReference type="ARBA" id="ARBA00023134"/>
    </source>
</evidence>
<gene>
    <name evidence="8" type="primary">mobA</name>
    <name evidence="10" type="ORF">BCB44BAC_03848</name>
</gene>
<keyword evidence="1 8" id="KW-0963">Cytoplasm</keyword>
<dbReference type="GO" id="GO:0005525">
    <property type="term" value="F:GTP binding"/>
    <property type="evidence" value="ECO:0007669"/>
    <property type="project" value="UniProtKB-UniRule"/>
</dbReference>
<dbReference type="EMBL" id="FMIK01000051">
    <property type="protein sequence ID" value="SCM03570.1"/>
    <property type="molecule type" value="Genomic_DNA"/>
</dbReference>
<dbReference type="PANTHER" id="PTHR19136:SF81">
    <property type="entry name" value="MOLYBDENUM COFACTOR GUANYLYLTRANSFERASE"/>
    <property type="match status" value="1"/>
</dbReference>
<keyword evidence="2 8" id="KW-0808">Transferase</keyword>
<keyword evidence="3 8" id="KW-0479">Metal-binding</keyword>
<keyword evidence="5 8" id="KW-0460">Magnesium</keyword>
<dbReference type="PANTHER" id="PTHR19136">
    <property type="entry name" value="MOLYBDENUM COFACTOR GUANYLYLTRANSFERASE"/>
    <property type="match status" value="1"/>
</dbReference>
<evidence type="ECO:0000256" key="8">
    <source>
        <dbReference type="HAMAP-Rule" id="MF_00316"/>
    </source>
</evidence>
<dbReference type="AlphaFoldDB" id="A0AAX2CM04"/>
<evidence type="ECO:0000256" key="4">
    <source>
        <dbReference type="ARBA" id="ARBA00022741"/>
    </source>
</evidence>
<dbReference type="HAMAP" id="MF_00316">
    <property type="entry name" value="MobA"/>
    <property type="match status" value="1"/>
</dbReference>
<evidence type="ECO:0000256" key="1">
    <source>
        <dbReference type="ARBA" id="ARBA00022490"/>
    </source>
</evidence>
<keyword evidence="10" id="KW-0548">Nucleotidyltransferase</keyword>
<accession>A0AAX2CM04</accession>
<dbReference type="GO" id="GO:0046872">
    <property type="term" value="F:metal ion binding"/>
    <property type="evidence" value="ECO:0007669"/>
    <property type="project" value="UniProtKB-KW"/>
</dbReference>